<reference evidence="1" key="1">
    <citation type="submission" date="2023-05" db="EMBL/GenBank/DDBJ databases">
        <authorList>
            <person name="Zhang X."/>
        </authorList>
    </citation>
    <scope>NUCLEOTIDE SEQUENCE</scope>
    <source>
        <strain evidence="1">YF14B1</strain>
    </source>
</reference>
<dbReference type="Proteomes" id="UP001241110">
    <property type="component" value="Unassembled WGS sequence"/>
</dbReference>
<dbReference type="EMBL" id="JASJOS010000005">
    <property type="protein sequence ID" value="MDJ1481221.1"/>
    <property type="molecule type" value="Genomic_DNA"/>
</dbReference>
<comment type="caution">
    <text evidence="1">The sequence shown here is derived from an EMBL/GenBank/DDBJ whole genome shotgun (WGS) entry which is preliminary data.</text>
</comment>
<evidence type="ECO:0000313" key="1">
    <source>
        <dbReference type="EMBL" id="MDJ1481221.1"/>
    </source>
</evidence>
<accession>A0AAE3QM59</accession>
<name>A0AAE3QM59_9BACT</name>
<dbReference type="RefSeq" id="WP_313978701.1">
    <property type="nucleotide sequence ID" value="NZ_JASJOS010000005.1"/>
</dbReference>
<gene>
    <name evidence="1" type="ORF">QNI16_12050</name>
</gene>
<sequence>MINKPENTSVRPWHILLDIDGVFITTPIWKPDMLHEDGYSDFCQDCVQNFNELVQQIDARIIVTSSRRYTKTKEELALIFQNRGIFTPIGALLPIYENVNNRKEELTLFILQNMYEKYLIIDDDLSLHELEPAIKQNCIITTYSKGFNKEALVAAQLLISG</sequence>
<proteinExistence type="predicted"/>
<dbReference type="AlphaFoldDB" id="A0AAE3QM59"/>
<dbReference type="Pfam" id="PF18143">
    <property type="entry name" value="HAD_SAK_2"/>
    <property type="match status" value="1"/>
</dbReference>
<evidence type="ECO:0000313" key="2">
    <source>
        <dbReference type="Proteomes" id="UP001241110"/>
    </source>
</evidence>
<organism evidence="1 2">
    <name type="scientific">Xanthocytophaga flava</name>
    <dbReference type="NCBI Taxonomy" id="3048013"/>
    <lineage>
        <taxon>Bacteria</taxon>
        <taxon>Pseudomonadati</taxon>
        <taxon>Bacteroidota</taxon>
        <taxon>Cytophagia</taxon>
        <taxon>Cytophagales</taxon>
        <taxon>Rhodocytophagaceae</taxon>
        <taxon>Xanthocytophaga</taxon>
    </lineage>
</organism>
<protein>
    <submittedName>
        <fullName evidence="1">HAD domain-containing protein</fullName>
    </submittedName>
</protein>